<protein>
    <submittedName>
        <fullName evidence="1">Uncharacterized protein</fullName>
    </submittedName>
</protein>
<name>A0A9D0YRI7_9FIRM</name>
<dbReference type="AlphaFoldDB" id="A0A9D0YRI7"/>
<dbReference type="Proteomes" id="UP000886879">
    <property type="component" value="Unassembled WGS sequence"/>
</dbReference>
<reference evidence="1" key="2">
    <citation type="journal article" date="2021" name="PeerJ">
        <title>Extensive microbial diversity within the chicken gut microbiome revealed by metagenomics and culture.</title>
        <authorList>
            <person name="Gilroy R."/>
            <person name="Ravi A."/>
            <person name="Getino M."/>
            <person name="Pursley I."/>
            <person name="Horton D.L."/>
            <person name="Alikhan N.F."/>
            <person name="Baker D."/>
            <person name="Gharbi K."/>
            <person name="Hall N."/>
            <person name="Watson M."/>
            <person name="Adriaenssens E.M."/>
            <person name="Foster-Nyarko E."/>
            <person name="Jarju S."/>
            <person name="Secka A."/>
            <person name="Antonio M."/>
            <person name="Oren A."/>
            <person name="Chaudhuri R.R."/>
            <person name="La Ragione R."/>
            <person name="Hildebrand F."/>
            <person name="Pallen M.J."/>
        </authorList>
    </citation>
    <scope>NUCLEOTIDE SEQUENCE</scope>
    <source>
        <strain evidence="1">ChiGjej2B2-12916</strain>
    </source>
</reference>
<accession>A0A9D0YRI7</accession>
<organism evidence="1 2">
    <name type="scientific">Candidatus Enterenecus faecium</name>
    <dbReference type="NCBI Taxonomy" id="2840780"/>
    <lineage>
        <taxon>Bacteria</taxon>
        <taxon>Bacillati</taxon>
        <taxon>Bacillota</taxon>
        <taxon>Clostridia</taxon>
        <taxon>Eubacteriales</taxon>
        <taxon>Candidatus Enterenecus</taxon>
    </lineage>
</organism>
<dbReference type="EMBL" id="DVFO01000034">
    <property type="protein sequence ID" value="HIQ60657.1"/>
    <property type="molecule type" value="Genomic_DNA"/>
</dbReference>
<proteinExistence type="predicted"/>
<reference evidence="1" key="1">
    <citation type="submission" date="2020-10" db="EMBL/GenBank/DDBJ databases">
        <authorList>
            <person name="Gilroy R."/>
        </authorList>
    </citation>
    <scope>NUCLEOTIDE SEQUENCE</scope>
    <source>
        <strain evidence="1">ChiGjej2B2-12916</strain>
    </source>
</reference>
<comment type="caution">
    <text evidence="1">The sequence shown here is derived from an EMBL/GenBank/DDBJ whole genome shotgun (WGS) entry which is preliminary data.</text>
</comment>
<gene>
    <name evidence="1" type="ORF">IAD31_03555</name>
</gene>
<sequence>MVKVIMGPKGTGKTKQMIDLINTAVETEHGNVVAIAHDSKLTFDINYKIRLVETSDYDIPNYDTLKGFLYGLYASNYDITHVFIDSLNKLVSTENKADVEAFLDWLEAFSQKSGIKYTVSISEDESTASEGVRKYF</sequence>
<evidence type="ECO:0000313" key="1">
    <source>
        <dbReference type="EMBL" id="HIQ60657.1"/>
    </source>
</evidence>
<evidence type="ECO:0000313" key="2">
    <source>
        <dbReference type="Proteomes" id="UP000886879"/>
    </source>
</evidence>
<dbReference type="SUPFAM" id="SSF52540">
    <property type="entry name" value="P-loop containing nucleoside triphosphate hydrolases"/>
    <property type="match status" value="1"/>
</dbReference>
<dbReference type="InterPro" id="IPR027417">
    <property type="entry name" value="P-loop_NTPase"/>
</dbReference>